<organism evidence="2 3">
    <name type="scientific">Boletus edulis BED1</name>
    <dbReference type="NCBI Taxonomy" id="1328754"/>
    <lineage>
        <taxon>Eukaryota</taxon>
        <taxon>Fungi</taxon>
        <taxon>Dikarya</taxon>
        <taxon>Basidiomycota</taxon>
        <taxon>Agaricomycotina</taxon>
        <taxon>Agaricomycetes</taxon>
        <taxon>Agaricomycetidae</taxon>
        <taxon>Boletales</taxon>
        <taxon>Boletineae</taxon>
        <taxon>Boletaceae</taxon>
        <taxon>Boletoideae</taxon>
        <taxon>Boletus</taxon>
    </lineage>
</organism>
<dbReference type="EMBL" id="WHUW01000010">
    <property type="protein sequence ID" value="KAF8441436.1"/>
    <property type="molecule type" value="Genomic_DNA"/>
</dbReference>
<feature type="compositionally biased region" description="Low complexity" evidence="1">
    <location>
        <begin position="53"/>
        <end position="65"/>
    </location>
</feature>
<comment type="caution">
    <text evidence="2">The sequence shown here is derived from an EMBL/GenBank/DDBJ whole genome shotgun (WGS) entry which is preliminary data.</text>
</comment>
<reference evidence="2" key="1">
    <citation type="submission" date="2019-10" db="EMBL/GenBank/DDBJ databases">
        <authorList>
            <consortium name="DOE Joint Genome Institute"/>
            <person name="Kuo A."/>
            <person name="Miyauchi S."/>
            <person name="Kiss E."/>
            <person name="Drula E."/>
            <person name="Kohler A."/>
            <person name="Sanchez-Garcia M."/>
            <person name="Andreopoulos B."/>
            <person name="Barry K.W."/>
            <person name="Bonito G."/>
            <person name="Buee M."/>
            <person name="Carver A."/>
            <person name="Chen C."/>
            <person name="Cichocki N."/>
            <person name="Clum A."/>
            <person name="Culley D."/>
            <person name="Crous P.W."/>
            <person name="Fauchery L."/>
            <person name="Girlanda M."/>
            <person name="Hayes R."/>
            <person name="Keri Z."/>
            <person name="LaButti K."/>
            <person name="Lipzen A."/>
            <person name="Lombard V."/>
            <person name="Magnuson J."/>
            <person name="Maillard F."/>
            <person name="Morin E."/>
            <person name="Murat C."/>
            <person name="Nolan M."/>
            <person name="Ohm R."/>
            <person name="Pangilinan J."/>
            <person name="Pereira M."/>
            <person name="Perotto S."/>
            <person name="Peter M."/>
            <person name="Riley R."/>
            <person name="Sitrit Y."/>
            <person name="Stielow B."/>
            <person name="Szollosi G."/>
            <person name="Zifcakova L."/>
            <person name="Stursova M."/>
            <person name="Spatafora J.W."/>
            <person name="Tedersoo L."/>
            <person name="Vaario L.-M."/>
            <person name="Yamada A."/>
            <person name="Yan M."/>
            <person name="Wang P."/>
            <person name="Xu J."/>
            <person name="Bruns T."/>
            <person name="Baldrian P."/>
            <person name="Vilgalys R."/>
            <person name="Henrissat B."/>
            <person name="Grigoriev I.V."/>
            <person name="Hibbett D."/>
            <person name="Nagy L.G."/>
            <person name="Martin F.M."/>
        </authorList>
    </citation>
    <scope>NUCLEOTIDE SEQUENCE</scope>
    <source>
        <strain evidence="2">BED1</strain>
    </source>
</reference>
<keyword evidence="3" id="KW-1185">Reference proteome</keyword>
<evidence type="ECO:0000256" key="1">
    <source>
        <dbReference type="SAM" id="MobiDB-lite"/>
    </source>
</evidence>
<sequence length="199" mass="22681">EKSLPPSPLSPSKHSGSSKSRSSRSSRERPRNAAPTAKELMRMLVDEQETTRELQQQLTSTTSQLAFEQDRADTAERKLNNAVMRFKEANDGRVSAQADAARLREELKLYKISLEEAQKEIFKAQNILKDVEGRRREAEEEATQLRGKLRKMREERMIDMAREDGRKQGLQEGLEMGKDIGYLRGRNQGYVNGRSTASK</sequence>
<dbReference type="Proteomes" id="UP001194468">
    <property type="component" value="Unassembled WGS sequence"/>
</dbReference>
<feature type="non-terminal residue" evidence="2">
    <location>
        <position position="1"/>
    </location>
</feature>
<gene>
    <name evidence="2" type="ORF">L210DRAFT_3368047</name>
</gene>
<feature type="compositionally biased region" description="Basic and acidic residues" evidence="1">
    <location>
        <begin position="39"/>
        <end position="52"/>
    </location>
</feature>
<dbReference type="AlphaFoldDB" id="A0AAD4GFH9"/>
<proteinExistence type="predicted"/>
<feature type="region of interest" description="Disordered" evidence="1">
    <location>
        <begin position="1"/>
        <end position="69"/>
    </location>
</feature>
<name>A0AAD4GFH9_BOLED</name>
<feature type="compositionally biased region" description="Low complexity" evidence="1">
    <location>
        <begin position="10"/>
        <end position="20"/>
    </location>
</feature>
<protein>
    <submittedName>
        <fullName evidence="2">Uncharacterized protein</fullName>
    </submittedName>
</protein>
<reference evidence="2" key="2">
    <citation type="journal article" date="2020" name="Nat. Commun.">
        <title>Large-scale genome sequencing of mycorrhizal fungi provides insights into the early evolution of symbiotic traits.</title>
        <authorList>
            <person name="Miyauchi S."/>
            <person name="Kiss E."/>
            <person name="Kuo A."/>
            <person name="Drula E."/>
            <person name="Kohler A."/>
            <person name="Sanchez-Garcia M."/>
            <person name="Morin E."/>
            <person name="Andreopoulos B."/>
            <person name="Barry K.W."/>
            <person name="Bonito G."/>
            <person name="Buee M."/>
            <person name="Carver A."/>
            <person name="Chen C."/>
            <person name="Cichocki N."/>
            <person name="Clum A."/>
            <person name="Culley D."/>
            <person name="Crous P.W."/>
            <person name="Fauchery L."/>
            <person name="Girlanda M."/>
            <person name="Hayes R.D."/>
            <person name="Keri Z."/>
            <person name="LaButti K."/>
            <person name="Lipzen A."/>
            <person name="Lombard V."/>
            <person name="Magnuson J."/>
            <person name="Maillard F."/>
            <person name="Murat C."/>
            <person name="Nolan M."/>
            <person name="Ohm R.A."/>
            <person name="Pangilinan J."/>
            <person name="Pereira M.F."/>
            <person name="Perotto S."/>
            <person name="Peter M."/>
            <person name="Pfister S."/>
            <person name="Riley R."/>
            <person name="Sitrit Y."/>
            <person name="Stielow J.B."/>
            <person name="Szollosi G."/>
            <person name="Zifcakova L."/>
            <person name="Stursova M."/>
            <person name="Spatafora J.W."/>
            <person name="Tedersoo L."/>
            <person name="Vaario L.M."/>
            <person name="Yamada A."/>
            <person name="Yan M."/>
            <person name="Wang P."/>
            <person name="Xu J."/>
            <person name="Bruns T."/>
            <person name="Baldrian P."/>
            <person name="Vilgalys R."/>
            <person name="Dunand C."/>
            <person name="Henrissat B."/>
            <person name="Grigoriev I.V."/>
            <person name="Hibbett D."/>
            <person name="Nagy L.G."/>
            <person name="Martin F.M."/>
        </authorList>
    </citation>
    <scope>NUCLEOTIDE SEQUENCE</scope>
    <source>
        <strain evidence="2">BED1</strain>
    </source>
</reference>
<accession>A0AAD4GFH9</accession>
<feature type="non-terminal residue" evidence="2">
    <location>
        <position position="199"/>
    </location>
</feature>
<evidence type="ECO:0000313" key="3">
    <source>
        <dbReference type="Proteomes" id="UP001194468"/>
    </source>
</evidence>
<evidence type="ECO:0000313" key="2">
    <source>
        <dbReference type="EMBL" id="KAF8441436.1"/>
    </source>
</evidence>